<dbReference type="PANTHER" id="PTHR42924:SF3">
    <property type="entry name" value="POLYMERASE_HISTIDINOL PHOSPHATASE N-TERMINAL DOMAIN-CONTAINING PROTEIN"/>
    <property type="match status" value="1"/>
</dbReference>
<proteinExistence type="predicted"/>
<dbReference type="KEGG" id="fcz:IMF26_00835"/>
<evidence type="ECO:0000259" key="1">
    <source>
        <dbReference type="SMART" id="SM00481"/>
    </source>
</evidence>
<reference evidence="2" key="2">
    <citation type="journal article" date="2023" name="Biology">
        <title>Prokaryotic Life Associated with Coal-Fire Gas Vents Revealed by Metagenomics.</title>
        <authorList>
            <person name="Kadnikov V.V."/>
            <person name="Mardanov A.V."/>
            <person name="Beletsky A.V."/>
            <person name="Karnachuk O.V."/>
            <person name="Ravin N.V."/>
        </authorList>
    </citation>
    <scope>NUCLEOTIDE SEQUENCE</scope>
    <source>
        <strain evidence="2">Bu02</strain>
    </source>
</reference>
<dbReference type="Gene3D" id="1.10.150.650">
    <property type="match status" value="1"/>
</dbReference>
<dbReference type="SMART" id="SM00481">
    <property type="entry name" value="POLIIIAc"/>
    <property type="match status" value="1"/>
</dbReference>
<dbReference type="CDD" id="cd07438">
    <property type="entry name" value="PHP_HisPPase_AMP"/>
    <property type="match status" value="1"/>
</dbReference>
<dbReference type="InterPro" id="IPR052018">
    <property type="entry name" value="PHP_domain"/>
</dbReference>
<organism evidence="2">
    <name type="scientific">Candidatus Fermentithermobacillus carboniphilus</name>
    <dbReference type="NCBI Taxonomy" id="3085328"/>
    <lineage>
        <taxon>Bacteria</taxon>
        <taxon>Bacillati</taxon>
        <taxon>Bacillota</taxon>
        <taxon>Candidatus Fermentithermobacillia</taxon>
        <taxon>Candidatus Fermentithermobacillales</taxon>
        <taxon>Candidatus Fermentithermobacillaceae</taxon>
        <taxon>Candidatus Fermentithermobacillus</taxon>
    </lineage>
</organism>
<dbReference type="Gene3D" id="3.20.20.140">
    <property type="entry name" value="Metal-dependent hydrolases"/>
    <property type="match status" value="1"/>
</dbReference>
<gene>
    <name evidence="2" type="ORF">IMF26_00835</name>
</gene>
<accession>A0AAT9LDN4</accession>
<evidence type="ECO:0000313" key="2">
    <source>
        <dbReference type="EMBL" id="QUL98672.1"/>
    </source>
</evidence>
<name>A0AAT9LDN4_9FIRM</name>
<dbReference type="GO" id="GO:0004534">
    <property type="term" value="F:5'-3' RNA exonuclease activity"/>
    <property type="evidence" value="ECO:0007669"/>
    <property type="project" value="TreeGrafter"/>
</dbReference>
<reference evidence="2" key="1">
    <citation type="submission" date="2020-10" db="EMBL/GenBank/DDBJ databases">
        <authorList>
            <person name="Kadnikov V."/>
            <person name="Beletsky A.V."/>
            <person name="Mardanov A.V."/>
            <person name="Karnachuk O.V."/>
            <person name="Ravin N.V."/>
        </authorList>
    </citation>
    <scope>NUCLEOTIDE SEQUENCE</scope>
    <source>
        <strain evidence="2">Bu02</strain>
    </source>
</reference>
<feature type="domain" description="Polymerase/histidinol phosphatase N-terminal" evidence="1">
    <location>
        <begin position="33"/>
        <end position="122"/>
    </location>
</feature>
<dbReference type="InterPro" id="IPR016195">
    <property type="entry name" value="Pol/histidinol_Pase-like"/>
</dbReference>
<dbReference type="EMBL" id="CP062796">
    <property type="protein sequence ID" value="QUL98672.1"/>
    <property type="molecule type" value="Genomic_DNA"/>
</dbReference>
<sequence length="329" mass="35808">MKKPSDRKNLIDSRDSIPDSPGASRDIFISSFCDLHVHTSASDGSLTPIEVVNLASRKGLKAVAICDHDTMAGFAQIAGLDRCTNLSAGPASPKEKAGSNRPQSLPFPGIEIIPGIEINSEWNGHEVHILGYYVPLDDEEFGELLEKLRRSRYERIRLMVEKLQSIGINVDLDRVEEIARGDSLGRPHVGEAMVEKGYVASVKEAFEKYLGIGKPAYVERYHLDPGESVERIRKAGGVAVWAHPGTAGVDELLQSLIEKGLQGLEVYHPEHDRRAQQKYLAYAKRFGLVVTGGSDFHGPGAGEGADLGSYGVPYEVVSTLKELGNIPAL</sequence>
<dbReference type="AlphaFoldDB" id="A0AAT9LDN4"/>
<dbReference type="Pfam" id="PF02811">
    <property type="entry name" value="PHP"/>
    <property type="match status" value="1"/>
</dbReference>
<dbReference type="PANTHER" id="PTHR42924">
    <property type="entry name" value="EXONUCLEASE"/>
    <property type="match status" value="1"/>
</dbReference>
<dbReference type="GO" id="GO:0035312">
    <property type="term" value="F:5'-3' DNA exonuclease activity"/>
    <property type="evidence" value="ECO:0007669"/>
    <property type="project" value="TreeGrafter"/>
</dbReference>
<dbReference type="InterPro" id="IPR003141">
    <property type="entry name" value="Pol/His_phosphatase_N"/>
</dbReference>
<dbReference type="SUPFAM" id="SSF89550">
    <property type="entry name" value="PHP domain-like"/>
    <property type="match status" value="1"/>
</dbReference>
<protein>
    <submittedName>
        <fullName evidence="2">PHP domain-containing protein</fullName>
    </submittedName>
</protein>
<dbReference type="InterPro" id="IPR004013">
    <property type="entry name" value="PHP_dom"/>
</dbReference>